<evidence type="ECO:0000256" key="10">
    <source>
        <dbReference type="PIRNR" id="PIRNR010340"/>
    </source>
</evidence>
<dbReference type="InParanoid" id="A0A0D1YNX1"/>
<evidence type="ECO:0000256" key="8">
    <source>
        <dbReference type="ARBA" id="ARBA00023186"/>
    </source>
</evidence>
<feature type="compositionally biased region" description="Basic and acidic residues" evidence="11">
    <location>
        <begin position="4317"/>
        <end position="4330"/>
    </location>
</feature>
<evidence type="ECO:0000256" key="3">
    <source>
        <dbReference type="ARBA" id="ARBA00007188"/>
    </source>
</evidence>
<dbReference type="CDD" id="cd00009">
    <property type="entry name" value="AAA"/>
    <property type="match status" value="3"/>
</dbReference>
<feature type="compositionally biased region" description="Acidic residues" evidence="11">
    <location>
        <begin position="4037"/>
        <end position="4054"/>
    </location>
</feature>
<feature type="region of interest" description="Disordered" evidence="11">
    <location>
        <begin position="4297"/>
        <end position="4401"/>
    </location>
</feature>
<dbReference type="STRING" id="253628.A0A0D1YNX1"/>
<dbReference type="GO" id="GO:0030687">
    <property type="term" value="C:preribosome, large subunit precursor"/>
    <property type="evidence" value="ECO:0007669"/>
    <property type="project" value="TreeGrafter"/>
</dbReference>
<feature type="domain" description="VWFA" evidence="12">
    <location>
        <begin position="4618"/>
        <end position="4826"/>
    </location>
</feature>
<dbReference type="FunCoup" id="A0A0D1YNX1">
    <property type="interactions" value="825"/>
</dbReference>
<dbReference type="PANTHER" id="PTHR48103:SF2">
    <property type="entry name" value="MIDASIN"/>
    <property type="match status" value="1"/>
</dbReference>
<evidence type="ECO:0000256" key="6">
    <source>
        <dbReference type="ARBA" id="ARBA00022741"/>
    </source>
</evidence>
<evidence type="ECO:0000256" key="7">
    <source>
        <dbReference type="ARBA" id="ARBA00022840"/>
    </source>
</evidence>
<dbReference type="GO" id="GO:0000027">
    <property type="term" value="P:ribosomal large subunit assembly"/>
    <property type="evidence" value="ECO:0007669"/>
    <property type="project" value="InterPro"/>
</dbReference>
<dbReference type="EMBL" id="KN847549">
    <property type="protein sequence ID" value="KIW02392.1"/>
    <property type="molecule type" value="Genomic_DNA"/>
</dbReference>
<dbReference type="PANTHER" id="PTHR48103">
    <property type="entry name" value="MIDASIN-RELATED"/>
    <property type="match status" value="1"/>
</dbReference>
<evidence type="ECO:0000256" key="11">
    <source>
        <dbReference type="SAM" id="MobiDB-lite"/>
    </source>
</evidence>
<dbReference type="PIRSF" id="PIRSF010340">
    <property type="entry name" value="Midasin"/>
    <property type="match status" value="1"/>
</dbReference>
<evidence type="ECO:0000313" key="14">
    <source>
        <dbReference type="Proteomes" id="UP000053259"/>
    </source>
</evidence>
<feature type="compositionally biased region" description="Basic and acidic residues" evidence="11">
    <location>
        <begin position="4147"/>
        <end position="4160"/>
    </location>
</feature>
<feature type="compositionally biased region" description="Basic and acidic residues" evidence="11">
    <location>
        <begin position="4217"/>
        <end position="4232"/>
    </location>
</feature>
<dbReference type="InterPro" id="IPR048617">
    <property type="entry name" value="MDN1_AAA_lid_4"/>
</dbReference>
<gene>
    <name evidence="13" type="ORF">PV09_06212</name>
</gene>
<feature type="compositionally biased region" description="Acidic residues" evidence="11">
    <location>
        <begin position="4251"/>
        <end position="4276"/>
    </location>
</feature>
<feature type="compositionally biased region" description="Acidic residues" evidence="11">
    <location>
        <begin position="4188"/>
        <end position="4197"/>
    </location>
</feature>
<dbReference type="InterPro" id="IPR036465">
    <property type="entry name" value="vWFA_dom_sf"/>
</dbReference>
<dbReference type="InterPro" id="IPR027417">
    <property type="entry name" value="P-loop_NTPase"/>
</dbReference>
<feature type="compositionally biased region" description="Basic and acidic residues" evidence="11">
    <location>
        <begin position="4387"/>
        <end position="4399"/>
    </location>
</feature>
<reference evidence="13 14" key="1">
    <citation type="submission" date="2015-01" db="EMBL/GenBank/DDBJ databases">
        <title>The Genome Sequence of Ochroconis gallopava CBS43764.</title>
        <authorList>
            <consortium name="The Broad Institute Genomics Platform"/>
            <person name="Cuomo C."/>
            <person name="de Hoog S."/>
            <person name="Gorbushina A."/>
            <person name="Stielow B."/>
            <person name="Teixiera M."/>
            <person name="Abouelleil A."/>
            <person name="Chapman S.B."/>
            <person name="Priest M."/>
            <person name="Young S.K."/>
            <person name="Wortman J."/>
            <person name="Nusbaum C."/>
            <person name="Birren B."/>
        </authorList>
    </citation>
    <scope>NUCLEOTIDE SEQUENCE [LARGE SCALE GENOMIC DNA]</scope>
    <source>
        <strain evidence="13 14">CBS 43764</strain>
    </source>
</reference>
<dbReference type="Pfam" id="PF07728">
    <property type="entry name" value="AAA_5"/>
    <property type="match status" value="8"/>
</dbReference>
<dbReference type="FunFam" id="3.40.50.300:FF:000582">
    <property type="entry name" value="Midasin"/>
    <property type="match status" value="1"/>
</dbReference>
<keyword evidence="7 10" id="KW-0067">ATP-binding</keyword>
<dbReference type="InterPro" id="IPR012099">
    <property type="entry name" value="Midasin"/>
</dbReference>
<keyword evidence="8 10" id="KW-0143">Chaperone</keyword>
<dbReference type="InterPro" id="IPR041190">
    <property type="entry name" value="Midasin_AAA_lid_5"/>
</dbReference>
<feature type="region of interest" description="Disordered" evidence="11">
    <location>
        <begin position="3982"/>
        <end position="4282"/>
    </location>
</feature>
<evidence type="ECO:0000256" key="9">
    <source>
        <dbReference type="ARBA" id="ARBA00023242"/>
    </source>
</evidence>
<sequence>MDISAPLEIFLSRHRDLPEELQHVIQDSHINLQSLALAALNPRWSTTLFVHLDVIFADVCARWSHLDTYPQTLAAFGRIIPFAPHLVEYAELFLRRNTKTTANIWKSVSGDDLVEVFLAIFRLLVADCGTFKKYFDIKALFLGLQHESRPVRYLTVRVMSLYFQAADYAEKSLIQKYLSSDEVEGPWEDKVIDYTFLSLWEEKRWKDVSREQKLVKDSLRSLSVPKRQISVRAEDLSPLTVLISGTLMPRLSRAPSSPSNQSWIPVPTTISNVQRLNDALIRDRPVLLTGLAGSGKTSIINFCAEKLNKHESMVTLHLNEQSDAKMLIGMYTTGTEPGTFVWQPGVLTTAVRDGRWLIIEDIDQTPNEIISVLLPLIERKEILIPSRGETVKAAPGFKIIATIRTTRDLGGNECLPKRHMIGSHLWDRVVVDVLPDDELKEVIVGRYASLRPHAEQIMAVYVALQEISRDHRFEALVKTGSARPLTPRALFKWCKRLSRHFSPHSEFSDKLLDDMFLEAMHCFTGHLPAGELLSTFANVIAEKLHIDAGRRDHLLQSRVIKLLATAKGVSIGRIILRQSHNLQVDRRSKVFAHSPYSLRVLEKLAVAVENREPTLLVGETGIGKTTCIQHLATLLGQKLVSFNMSQQSESGDLLGGFKPVNVRGLIMPLREEFDELFSHPLSPFAKRKDDNRHFLDMLGKALAKAQWKKVCLMWRSAATEILKSFDGNKHVVPTRSSDSYHPSKRRRTTDTNDNPDQGLHALYQARWRKFAAEVKNVEGHLVSKPNAFAFKFIEGSLVRAVRNGNWVLLDEINLASPDTLEMLVDLLGGSSDQKPSLLLSESGNIERITAHPDFRIFAAMNPATDIGKKDLPPGIRSRFTEFFIDSPDKDVKSLQHIVSSYLPSELGNRIVSDVTNLYMDIQKLAEANSLVDGAGQKPHFSLRTLTRTLVYARDVAAPVGIKDVVYRRALYEGFHMSFLTLLDTVSEALVAPKITHHLFSQHTNAKAELSRPLPRPTDGRAYVQEGHYWLQRGPFESQKQPHYIITPFVQRNLNNLIRAISTKKLPILIQGPTSSGKTSMVEYLAKKSGNKFVRINNHEHTDLQEYLGTYISDVDGQLKFQEGVLVEALRKGYWIVLDELNLAPTDVLEALNRLLDDNRELLIPETQEVVTPHPDFMLFATQNPAGLYGGRKHLSRAFRNRFLELHFDDIPVNELCEILQQRTQIPPSWAQRIVDTYKELSSLRQENRMFEQKSFATLRDLFRWALRKADDKQQLAVNGYMLLGERVRKPEEREKVKTIIEQVMSREGPKVKIDVNVLYSDASSPDIKFYESQVNGGSGGNNVVWTSSMRRLYVLVANAVRNNEPVLLVGETGCGKTTVCQMLADALGKELFVVNAHQNTETGDLIGSQRPIRNRAAIEAKLQQLLRDVLPNVSSRASLSQLWSDFETYLAHEKSALPNTVIEEIQTLRARSQALFEWTDGSLVHAMKKGQLFLLDEISLADDSVLERLNSVLEPSRTLLLAEKGSTSDVSVTAIEGFQFLATMNPGGDYGKRELSPALRNRFTEIWVPSLYDYNDILQIVRAKLHPSVVNFAEVIVNFSSWFNQRYHTSVASAISIRDTLAWIEFVNKFKSDAPAQAILHGAAMVYIDTLGANPAAMLSISIPDIDNERRRCVEELGRLLGQDLTEEYFSTPELHASDGQLSLGKFILPRNPNASDNISFSFSAATTRKNAMRVFRALQLSKPLLIEGNPGVGKTTLVTAVAKAIGKHLVRINLSEQTDLMDLFGSDVPVEGNAVGVFAWRDAPFLSAMKNGDWVLLDEMNLASQSVLEGLNSCLDHRGEVFIAELGQSFPCHRDFRLFAAQNPHHQGGGRKGLPASFVNRFTVVYADIFKQDDLNLICKQLFPAADEKQISTLTRFVEKVETDVVLYHKFGDHGSPWEFNLRDTIRWLQLRTRKNTLLAAGRSYDFCDIIFRQRFRNNADREQLGAIFSDVFQEPPGGRSFYHNLGVDSYQVGLGLSHRNPILGGSLRTLPPASVSHLSTLEALMVCVECNWPVLLTGPQGSGKSSILKYLAAITGHRLITFSMNSGVDAMDLVGGYEQADPSRRRADLLDHVVACLRHLILTALIQEPSAAARLVQAIPVSIWTSTPSTEEIRGLIIELEAARASVFDDVLSYLRQLEIIPSQIEKAQFEWVDGLLVQALQRGDWLILENANLCSSSVLDRLNSLLEPNGYLSVNEHPTNNGEPRVIKPHIDFRIFLTMDPRHGELSRAMRNRSIEICLPAEESSQTASALPAFILESAMSRFRNIVAFDHDGIVEPAADHLSFEDFSLHQRFERQLSRGLIEGQQSQQYAIDTLCLTSKLNPQWISKAVVFQTIESLQVLADGTKQSIHPLNNEIVLRHRESSSISSHSIPFAQLFDVLYDVQKMNNAYDTAVAQANERQRPITLFDRSIRHKSLHGERMKDMIRVTSFLEQSLRILTNFIPSIVEREIIDKATLKTLSTLCRFWWELFHFATIEQVDSASYQVYIQLGFRTLDEIEKNDKLSTALVSAQRRILEALHAETGLATGLNMETLWRLFKPEVAPSLRHLKVTQDLIEVANRFDASVFPLRAPLKDLAITRENLQHALQQTISDCVSIDLLLTELASAIDGLGQSTKFSSSAAIFRTQFEVVYQILLGSRSCAAEHTMSRLGLLAGRSTAHECLSSISLTDLTSLRGSLARLSAYAHGTIIQQSPSAIMGGFAPSLTAALHEIWKVPLSDFEQLKIEMKFLAEVLSTHAFDMCVDQHQLVAKTFEKHLEAWRTQGLPDICHIFTQQDEPGGSQIGDGQKLGRDLVTYAVSCILEYVPDKPFDPALKESIRRQLLMTRKNALQNKISALREFEQRFSGQTQSLRITLAEQEMQEEGDIVPALRIVRPEISQLTELSGDFARVLEVARGVQMAASKGDAVEDSMLSNIVLLTQRLQKRYVAYLDIIEPVVQWLQCLWLGATLLNQSSHLLTDKAEQEVSPWKQIFRLATSSSRNEDGIAIKSLEMIRYFALARRVDSTHDITSLTWNFFDHLFLTWKNKMVEEMAKQEKKASLYVYKGSEADEDQIEAEEYMELFPDYELSSDQEREQSDALITEEIAVKVATIHSELCNPVFDAPNYLIQLVSQGVHVDANTHKNSIATSLPGIYLILEDAFKLFNSASANANAYNIYKDANVPEATKLATLVRKISRRFRELQAMEFEHTTVDDVVRLAAELLAFPHTQPIAKYLTKAEKLYEAMYEWEKVAHKGLSAAALLNEITDLLVSWRRLELSTWMQLFVAEQQKAENEAKSWWFVAYENIIANPKRLSREDVALHVPELLKVLEVFFDAATLGQFHQRLEILGNFNAHVKSLLTSYPELHHIYSGLSNFLAYYSRFKQPVADALATQRQQIEKQAKEVVQLASWRDTNIEALRQSAKASHRKLFNLVRKFRAIMNQPITSIIENGPPEELTSNGSLEVPSQNPLSNMSTIVSIIKICEESETWANVPPRFKNNTNTVQLMQQISVIPENLDAAHYIYEMINNVRETSSELREATPSVLTEENKDTIKHLKTSKRALFADVLKQMRKMGLQYNLSSASLTSQDSMARVFSSVPSMESQVCMQTANYHFHKVLSLMPKVRRIQHEHSDDLTPAEIQRSCGYLEGLLHQIIEQRQIISPLLTFIDDVDQLSTKIMSLWDDNESNVAHISRNTRKQTVEDFARRITWLEPVLHVICHVLNLQAQYGGLQCDHIYQTVSQIMEEVKQLKVDFNDAPNFPADIMLSKHSRLLQRAKDLMSVLRDHITMWSKQLPAFAPVLGILRPWVEVDDMSSIAAGIDERSYPLRLDSLQSAIIHTLDCMLASVQSLKGNWDQTPLPGEQASWLLQYQEKFASVFRSLCSNAIVENIRHCFDLLAAVSGSEQRAAVAMLILLQATVSQFCVILHNHSSQFISLNTALCKLAHQLSASFVEIGTKGFCSPSAKTDENAGTNDEQKLDGGTGLGDGEGAEDISKDVGDDEDLTELAQEPNLRKDGDEIEEEKDAVDMADEDMDGQVGETAENDDQEKEGGSDDEKHDDVEDEVGSVDDLGPEAVDEKMWDEGGATDDLRQKTTDRSKGTDNDEQVAANGDQTESREDQETEDDIESGAREDEAISHGNEEQLDNYTEQADKLDLPEDMNMDGSPENASDDESMEDPDSLKDDGQIENREDEQIENADVKDTEEHVQEYHEEGSEDPNLQELENETHDAEVSDEGEEEDLDHTDDLDENQQPDVDDILQGHDYNANIAKDIVSNDLQGIGMNEDEQYTQEDTFNSRSKQEEGQNGEKAEDSSGASGEQGSNMDSSKQDAVGRSDELVEASESHPFQKLGDTLEKWFNRQRQISQANDNKEARNREKVQDVDMADVDFEHLPNEEAEAEAQALGAASEDQAKALDMENAMAANDEEVDPKSFLQHDDEPNAHETHNDVPMEGNDGVEGAQLSEGIEQRQTRAFIGSPGTPKFQNDAEFEENSDIDFDDKDFNSAHSVECIRDGVEAVTISAANARALWTKYEFKTRTLAATLTEQLRLILAPTLATRLRGDFRTGKRLNIKRIIPYIASSYKRDKIWMRRSVPSKRAYQIMIAVDDSKSMAESGKKELAYETLALVTKALSMLEAGELCVVGFGEDVSVAHPFERPFSDDAGVEIFSALGFDQGDTDVRKLIANGIDIFQHARTRASSSAQDLWQLMIVVSDAICRDSESIRRLTRKAQEEKIMIVFVVVDSGAKEVDGRQVGSIMDLQGAEFKDGQVRMYKYMDVFPFRWWVVVRDVRELPGVLSLALKQWFAEVVDSGGY</sequence>
<evidence type="ECO:0000259" key="12">
    <source>
        <dbReference type="PROSITE" id="PS50234"/>
    </source>
</evidence>
<keyword evidence="6 10" id="KW-0547">Nucleotide-binding</keyword>
<dbReference type="GO" id="GO:0000055">
    <property type="term" value="P:ribosomal large subunit export from nucleus"/>
    <property type="evidence" value="ECO:0007669"/>
    <property type="project" value="TreeGrafter"/>
</dbReference>
<dbReference type="FunFam" id="3.40.50.300:FF:000712">
    <property type="entry name" value="Midasin"/>
    <property type="match status" value="1"/>
</dbReference>
<dbReference type="SUPFAM" id="SSF52540">
    <property type="entry name" value="P-loop containing nucleoside triphosphate hydrolases"/>
    <property type="match status" value="6"/>
</dbReference>
<name>A0A0D1YNX1_9PEZI</name>
<protein>
    <recommendedName>
        <fullName evidence="4 10">Midasin</fullName>
    </recommendedName>
</protein>
<dbReference type="InterPro" id="IPR003593">
    <property type="entry name" value="AAA+_ATPase"/>
</dbReference>
<dbReference type="InterPro" id="IPR011704">
    <property type="entry name" value="ATPase_dyneun-rel_AAA"/>
</dbReference>
<dbReference type="SMART" id="SM00382">
    <property type="entry name" value="AAA"/>
    <property type="match status" value="6"/>
</dbReference>
<feature type="compositionally biased region" description="Basic and acidic residues" evidence="11">
    <location>
        <begin position="4068"/>
        <end position="4079"/>
    </location>
</feature>
<dbReference type="FunFam" id="3.40.50.300:FF:001368">
    <property type="entry name" value="Midasin"/>
    <property type="match status" value="1"/>
</dbReference>
<dbReference type="Gene3D" id="3.40.50.300">
    <property type="entry name" value="P-loop containing nucleotide triphosphate hydrolases"/>
    <property type="match status" value="6"/>
</dbReference>
<feature type="compositionally biased region" description="Basic and acidic residues" evidence="11">
    <location>
        <begin position="4095"/>
        <end position="4121"/>
    </location>
</feature>
<dbReference type="GO" id="GO:0005730">
    <property type="term" value="C:nucleolus"/>
    <property type="evidence" value="ECO:0007669"/>
    <property type="project" value="UniProtKB-SubCell"/>
</dbReference>
<dbReference type="InterPro" id="IPR040848">
    <property type="entry name" value="AAA_lid_7"/>
</dbReference>
<comment type="subcellular location">
    <subcellularLocation>
        <location evidence="1">Nucleus</location>
        <location evidence="1">Nucleolus</location>
    </subcellularLocation>
    <subcellularLocation>
        <location evidence="2">Nucleus</location>
        <location evidence="2">Nucleoplasm</location>
    </subcellularLocation>
</comment>
<dbReference type="InterPro" id="IPR002035">
    <property type="entry name" value="VWF_A"/>
</dbReference>
<dbReference type="GO" id="GO:0005524">
    <property type="term" value="F:ATP binding"/>
    <property type="evidence" value="ECO:0007669"/>
    <property type="project" value="UniProtKB-KW"/>
</dbReference>
<proteinExistence type="inferred from homology"/>
<feature type="compositionally biased region" description="Basic and acidic residues" evidence="11">
    <location>
        <begin position="4345"/>
        <end position="4355"/>
    </location>
</feature>
<comment type="function">
    <text evidence="10">Nuclear chaperone required for maturation and nuclear export of pre-60S ribosome subunits.</text>
</comment>
<dbReference type="RefSeq" id="XP_016212261.1">
    <property type="nucleotide sequence ID" value="XM_016359813.1"/>
</dbReference>
<accession>A0A0D1YNX1</accession>
<feature type="compositionally biased region" description="Polar residues" evidence="11">
    <location>
        <begin position="4332"/>
        <end position="4344"/>
    </location>
</feature>
<keyword evidence="5" id="KW-0597">Phosphoprotein</keyword>
<dbReference type="HOGENOM" id="CLU_000050_0_2_1"/>
<feature type="region of interest" description="Disordered" evidence="11">
    <location>
        <begin position="733"/>
        <end position="757"/>
    </location>
</feature>
<dbReference type="PROSITE" id="PS50234">
    <property type="entry name" value="VWFA"/>
    <property type="match status" value="1"/>
</dbReference>
<feature type="compositionally biased region" description="Basic and acidic residues" evidence="11">
    <location>
        <begin position="4198"/>
        <end position="4208"/>
    </location>
</feature>
<dbReference type="Pfam" id="PF17867">
    <property type="entry name" value="AAA_lid_7"/>
    <property type="match status" value="3"/>
</dbReference>
<dbReference type="VEuPathDB" id="FungiDB:PV09_06212"/>
<evidence type="ECO:0000256" key="4">
    <source>
        <dbReference type="ARBA" id="ARBA00017143"/>
    </source>
</evidence>
<keyword evidence="14" id="KW-1185">Reference proteome</keyword>
<dbReference type="SUPFAM" id="SSF53300">
    <property type="entry name" value="vWA-like"/>
    <property type="match status" value="1"/>
</dbReference>
<dbReference type="GeneID" id="27314185"/>
<dbReference type="GO" id="GO:0016887">
    <property type="term" value="F:ATP hydrolysis activity"/>
    <property type="evidence" value="ECO:0007669"/>
    <property type="project" value="InterPro"/>
</dbReference>
<keyword evidence="9 10" id="KW-0539">Nucleus</keyword>
<evidence type="ECO:0000313" key="13">
    <source>
        <dbReference type="EMBL" id="KIW02392.1"/>
    </source>
</evidence>
<dbReference type="Proteomes" id="UP000053259">
    <property type="component" value="Unassembled WGS sequence"/>
</dbReference>
<dbReference type="OrthoDB" id="5186at2759"/>
<evidence type="ECO:0000256" key="2">
    <source>
        <dbReference type="ARBA" id="ARBA00004642"/>
    </source>
</evidence>
<dbReference type="Gene3D" id="3.40.50.410">
    <property type="entry name" value="von Willebrand factor, type A domain"/>
    <property type="match status" value="1"/>
</dbReference>
<evidence type="ECO:0000256" key="1">
    <source>
        <dbReference type="ARBA" id="ARBA00004604"/>
    </source>
</evidence>
<comment type="similarity">
    <text evidence="3 10">Belongs to the midasin family.</text>
</comment>
<evidence type="ECO:0000256" key="5">
    <source>
        <dbReference type="ARBA" id="ARBA00022553"/>
    </source>
</evidence>
<dbReference type="Pfam" id="PF21108">
    <property type="entry name" value="MDN1_4th"/>
    <property type="match status" value="1"/>
</dbReference>
<dbReference type="FunFam" id="3.40.50.300:FF:000142">
    <property type="entry name" value="Midasin"/>
    <property type="match status" value="1"/>
</dbReference>
<dbReference type="GO" id="GO:0005654">
    <property type="term" value="C:nucleoplasm"/>
    <property type="evidence" value="ECO:0007669"/>
    <property type="project" value="UniProtKB-SubCell"/>
</dbReference>
<dbReference type="Pfam" id="PF17865">
    <property type="entry name" value="AAA_lid_5"/>
    <property type="match status" value="1"/>
</dbReference>
<organism evidence="13 14">
    <name type="scientific">Verruconis gallopava</name>
    <dbReference type="NCBI Taxonomy" id="253628"/>
    <lineage>
        <taxon>Eukaryota</taxon>
        <taxon>Fungi</taxon>
        <taxon>Dikarya</taxon>
        <taxon>Ascomycota</taxon>
        <taxon>Pezizomycotina</taxon>
        <taxon>Dothideomycetes</taxon>
        <taxon>Pleosporomycetidae</taxon>
        <taxon>Venturiales</taxon>
        <taxon>Sympoventuriaceae</taxon>
        <taxon>Verruconis</taxon>
    </lineage>
</organism>